<evidence type="ECO:0000256" key="1">
    <source>
        <dbReference type="SAM" id="MobiDB-lite"/>
    </source>
</evidence>
<reference evidence="2" key="1">
    <citation type="submission" date="2023-06" db="EMBL/GenBank/DDBJ databases">
        <title>Genome-scale phylogeny and comparative genomics of the fungal order Sordariales.</title>
        <authorList>
            <consortium name="Lawrence Berkeley National Laboratory"/>
            <person name="Hensen N."/>
            <person name="Bonometti L."/>
            <person name="Westerberg I."/>
            <person name="Brannstrom I.O."/>
            <person name="Guillou S."/>
            <person name="Cros-Aarteil S."/>
            <person name="Calhoun S."/>
            <person name="Haridas S."/>
            <person name="Kuo A."/>
            <person name="Mondo S."/>
            <person name="Pangilinan J."/>
            <person name="Riley R."/>
            <person name="LaButti K."/>
            <person name="Andreopoulos B."/>
            <person name="Lipzen A."/>
            <person name="Chen C."/>
            <person name="Yanf M."/>
            <person name="Daum C."/>
            <person name="Ng V."/>
            <person name="Clum A."/>
            <person name="Steindorff A."/>
            <person name="Ohm R."/>
            <person name="Martin F."/>
            <person name="Silar P."/>
            <person name="Natvig D."/>
            <person name="Lalanne C."/>
            <person name="Gautier V."/>
            <person name="Ament-velasquez S.L."/>
            <person name="Kruys A."/>
            <person name="Hutchinson M.I."/>
            <person name="Powell A.J."/>
            <person name="Barry K."/>
            <person name="Miller A.N."/>
            <person name="Grigoriev I.V."/>
            <person name="Debuchy R."/>
            <person name="Gladieux P."/>
            <person name="Thoren M.H."/>
            <person name="Johannesson H."/>
        </authorList>
    </citation>
    <scope>NUCLEOTIDE SEQUENCE</scope>
    <source>
        <strain evidence="2">SMH3187-1</strain>
    </source>
</reference>
<sequence length="203" mass="22640">MAACLRTRLPRTSDDREEQSPLANITVPLRRWAEISLRYASAKKPMPLRVVAACVYFDHANTRRAFDQGAEPLETVHEATFGGSACKKSLRPTSPTKQSTHHIRASGDHGAFLSGYAGVLRNSPLHEKKMEELSKNRDETPLSQGNEAIGAIMSENLLVHTGVSETINFENTCVNLFKKANYEEYQKDRLQPYAKKYGSSTDV</sequence>
<organism evidence="2 3">
    <name type="scientific">Schizothecium vesticola</name>
    <dbReference type="NCBI Taxonomy" id="314040"/>
    <lineage>
        <taxon>Eukaryota</taxon>
        <taxon>Fungi</taxon>
        <taxon>Dikarya</taxon>
        <taxon>Ascomycota</taxon>
        <taxon>Pezizomycotina</taxon>
        <taxon>Sordariomycetes</taxon>
        <taxon>Sordariomycetidae</taxon>
        <taxon>Sordariales</taxon>
        <taxon>Schizotheciaceae</taxon>
        <taxon>Schizothecium</taxon>
    </lineage>
</organism>
<dbReference type="Proteomes" id="UP001172155">
    <property type="component" value="Unassembled WGS sequence"/>
</dbReference>
<gene>
    <name evidence="2" type="ORF">B0T18DRAFT_385581</name>
</gene>
<feature type="region of interest" description="Disordered" evidence="1">
    <location>
        <begin position="1"/>
        <end position="20"/>
    </location>
</feature>
<dbReference type="AlphaFoldDB" id="A0AA40KBW6"/>
<evidence type="ECO:0000313" key="2">
    <source>
        <dbReference type="EMBL" id="KAK0753554.1"/>
    </source>
</evidence>
<proteinExistence type="predicted"/>
<comment type="caution">
    <text evidence="2">The sequence shown here is derived from an EMBL/GenBank/DDBJ whole genome shotgun (WGS) entry which is preliminary data.</text>
</comment>
<accession>A0AA40KBW6</accession>
<keyword evidence="3" id="KW-1185">Reference proteome</keyword>
<dbReference type="EMBL" id="JAUKUD010000001">
    <property type="protein sequence ID" value="KAK0753554.1"/>
    <property type="molecule type" value="Genomic_DNA"/>
</dbReference>
<name>A0AA40KBW6_9PEZI</name>
<protein>
    <submittedName>
        <fullName evidence="2">Uncharacterized protein</fullName>
    </submittedName>
</protein>
<evidence type="ECO:0000313" key="3">
    <source>
        <dbReference type="Proteomes" id="UP001172155"/>
    </source>
</evidence>